<dbReference type="AlphaFoldDB" id="A0A3B0UTY2"/>
<protein>
    <recommendedName>
        <fullName evidence="2">Protein translocase subunit SecF</fullName>
    </recommendedName>
</protein>
<keyword evidence="3" id="KW-0813">Transport</keyword>
<feature type="domain" description="Protein export membrane protein SecD/SecF C-terminal" evidence="11">
    <location>
        <begin position="254"/>
        <end position="432"/>
    </location>
</feature>
<keyword evidence="6" id="KW-0653">Protein transport</keyword>
<feature type="transmembrane region" description="Helical" evidence="10">
    <location>
        <begin position="6"/>
        <end position="24"/>
    </location>
</feature>
<evidence type="ECO:0000256" key="9">
    <source>
        <dbReference type="ARBA" id="ARBA00023136"/>
    </source>
</evidence>
<feature type="transmembrane region" description="Helical" evidence="10">
    <location>
        <begin position="45"/>
        <end position="67"/>
    </location>
</feature>
<feature type="domain" description="Protein export membrane protein SecD/SecF C-terminal" evidence="11">
    <location>
        <begin position="4"/>
        <end position="99"/>
    </location>
</feature>
<evidence type="ECO:0000256" key="4">
    <source>
        <dbReference type="ARBA" id="ARBA00022475"/>
    </source>
</evidence>
<dbReference type="InterPro" id="IPR022646">
    <property type="entry name" value="SecD/SecF_CS"/>
</dbReference>
<evidence type="ECO:0000256" key="8">
    <source>
        <dbReference type="ARBA" id="ARBA00023010"/>
    </source>
</evidence>
<organism evidence="12">
    <name type="scientific">hydrothermal vent metagenome</name>
    <dbReference type="NCBI Taxonomy" id="652676"/>
    <lineage>
        <taxon>unclassified sequences</taxon>
        <taxon>metagenomes</taxon>
        <taxon>ecological metagenomes</taxon>
    </lineage>
</organism>
<evidence type="ECO:0000256" key="1">
    <source>
        <dbReference type="ARBA" id="ARBA00004651"/>
    </source>
</evidence>
<feature type="transmembrane region" description="Helical" evidence="10">
    <location>
        <begin position="405"/>
        <end position="430"/>
    </location>
</feature>
<dbReference type="NCBIfam" id="TIGR00916">
    <property type="entry name" value="2A0604s01"/>
    <property type="match status" value="1"/>
</dbReference>
<dbReference type="GO" id="GO:0006886">
    <property type="term" value="P:intracellular protein transport"/>
    <property type="evidence" value="ECO:0007669"/>
    <property type="project" value="InterPro"/>
</dbReference>
<dbReference type="GO" id="GO:0015450">
    <property type="term" value="F:protein-transporting ATPase activity"/>
    <property type="evidence" value="ECO:0007669"/>
    <property type="project" value="InterPro"/>
</dbReference>
<name>A0A3B0UTY2_9ZZZZ</name>
<dbReference type="InterPro" id="IPR055344">
    <property type="entry name" value="SecD_SecF_C_bact"/>
</dbReference>
<dbReference type="InterPro" id="IPR022645">
    <property type="entry name" value="SecD/SecF_bac"/>
</dbReference>
<dbReference type="NCBIfam" id="TIGR00966">
    <property type="entry name" value="transloc_SecF"/>
    <property type="match status" value="1"/>
</dbReference>
<dbReference type="InterPro" id="IPR048634">
    <property type="entry name" value="SecD_SecF_C"/>
</dbReference>
<dbReference type="Pfam" id="PF07549">
    <property type="entry name" value="Sec_GG"/>
    <property type="match status" value="1"/>
</dbReference>
<evidence type="ECO:0000313" key="12">
    <source>
        <dbReference type="EMBL" id="VAW28747.1"/>
    </source>
</evidence>
<keyword evidence="9 10" id="KW-0472">Membrane</keyword>
<feature type="transmembrane region" description="Helical" evidence="10">
    <location>
        <begin position="296"/>
        <end position="318"/>
    </location>
</feature>
<dbReference type="SUPFAM" id="SSF82866">
    <property type="entry name" value="Multidrug efflux transporter AcrB transmembrane domain"/>
    <property type="match status" value="2"/>
</dbReference>
<evidence type="ECO:0000256" key="2">
    <source>
        <dbReference type="ARBA" id="ARBA00015792"/>
    </source>
</evidence>
<dbReference type="EMBL" id="UOET01000282">
    <property type="protein sequence ID" value="VAW28747.1"/>
    <property type="molecule type" value="Genomic_DNA"/>
</dbReference>
<evidence type="ECO:0000259" key="11">
    <source>
        <dbReference type="Pfam" id="PF02355"/>
    </source>
</evidence>
<evidence type="ECO:0000256" key="6">
    <source>
        <dbReference type="ARBA" id="ARBA00022927"/>
    </source>
</evidence>
<dbReference type="PANTHER" id="PTHR30081">
    <property type="entry name" value="PROTEIN-EXPORT MEMBRANE PROTEIN SEC"/>
    <property type="match status" value="1"/>
</dbReference>
<dbReference type="HAMAP" id="MF_01464_B">
    <property type="entry name" value="SecF_B"/>
    <property type="match status" value="1"/>
</dbReference>
<keyword evidence="8" id="KW-0811">Translocation</keyword>
<evidence type="ECO:0000256" key="3">
    <source>
        <dbReference type="ARBA" id="ARBA00022448"/>
    </source>
</evidence>
<feature type="transmembrane region" description="Helical" evidence="10">
    <location>
        <begin position="324"/>
        <end position="345"/>
    </location>
</feature>
<feature type="transmembrane region" description="Helical" evidence="10">
    <location>
        <begin position="272"/>
        <end position="289"/>
    </location>
</feature>
<dbReference type="InterPro" id="IPR005665">
    <property type="entry name" value="SecF_bac"/>
</dbReference>
<dbReference type="PANTHER" id="PTHR30081:SF8">
    <property type="entry name" value="PROTEIN TRANSLOCASE SUBUNIT SECF"/>
    <property type="match status" value="1"/>
</dbReference>
<keyword evidence="5 10" id="KW-0812">Transmembrane</keyword>
<reference evidence="12" key="1">
    <citation type="submission" date="2018-06" db="EMBL/GenBank/DDBJ databases">
        <authorList>
            <person name="Zhirakovskaya E."/>
        </authorList>
    </citation>
    <scope>NUCLEOTIDE SEQUENCE</scope>
</reference>
<dbReference type="Pfam" id="PF02355">
    <property type="entry name" value="SecD_SecF_C"/>
    <property type="match status" value="2"/>
</dbReference>
<evidence type="ECO:0000256" key="5">
    <source>
        <dbReference type="ARBA" id="ARBA00022692"/>
    </source>
</evidence>
<dbReference type="GO" id="GO:0005886">
    <property type="term" value="C:plasma membrane"/>
    <property type="evidence" value="ECO:0007669"/>
    <property type="project" value="UniProtKB-SubCell"/>
</dbReference>
<sequence>PGMAGIVLTLGMAVDANVIIYERIKEEMRAGKGVRLALSDGYKNAYSAIIDGNVTTLLTGVVLYVFGTGPIQGFATTLIIGILSSLFTAIFVSRMIFEGMLKRNKSITFSYKWTANTLSNTHFDFIGVRKVAYIFSGTIILIGLVSLFTRGMDFGVDFTGGRTYVVRFDQNVNTEAIRKSLSTAFDKQSPTVKTFGPDNQIKIVTKYLIDNNRDNVDSIIQSKLYMGLKTFYRKPLSYKHFTSDVEGESKLLGILSSQKFGPTIAYDIRKKAYFAIFFALVIIFIYIAVRFRNWQYGVGGVLALFHDTLITIGIFSLFHGLMPFGMQVGQSFVAAILTIIGYSINDTVIIFDRIRENVHLFPKHPLKRNMNEGLNQTLARTMNTSGTTLVVLLVIFLFGGEVIRGFVFALLIGITVGTYSSVFTASPIAYDLLHGTREDKLIEEKAARLNQKKTKKKK</sequence>
<feature type="transmembrane region" description="Helical" evidence="10">
    <location>
        <begin position="131"/>
        <end position="149"/>
    </location>
</feature>
<feature type="non-terminal residue" evidence="12">
    <location>
        <position position="1"/>
    </location>
</feature>
<keyword evidence="7 10" id="KW-1133">Transmembrane helix</keyword>
<comment type="subcellular location">
    <subcellularLocation>
        <location evidence="1">Cell membrane</location>
        <topology evidence="1">Multi-pass membrane protein</topology>
    </subcellularLocation>
</comment>
<gene>
    <name evidence="12" type="ORF">MNBD_BACTEROID07-1865</name>
</gene>
<dbReference type="Gene3D" id="1.20.1640.10">
    <property type="entry name" value="Multidrug efflux transporter AcrB transmembrane domain"/>
    <property type="match status" value="2"/>
</dbReference>
<evidence type="ECO:0000256" key="7">
    <source>
        <dbReference type="ARBA" id="ARBA00022989"/>
    </source>
</evidence>
<evidence type="ECO:0000256" key="10">
    <source>
        <dbReference type="SAM" id="Phobius"/>
    </source>
</evidence>
<feature type="transmembrane region" description="Helical" evidence="10">
    <location>
        <begin position="73"/>
        <end position="97"/>
    </location>
</feature>
<dbReference type="InterPro" id="IPR022813">
    <property type="entry name" value="SecD/SecF_arch_bac"/>
</dbReference>
<dbReference type="PRINTS" id="PR01755">
    <property type="entry name" value="SECFTRNLCASE"/>
</dbReference>
<proteinExistence type="inferred from homology"/>
<keyword evidence="4" id="KW-1003">Cell membrane</keyword>
<accession>A0A3B0UTY2</accession>
<feature type="transmembrane region" description="Helical" evidence="10">
    <location>
        <begin position="377"/>
        <end position="399"/>
    </location>
</feature>